<feature type="transmembrane region" description="Helical" evidence="6">
    <location>
        <begin position="883"/>
        <end position="904"/>
    </location>
</feature>
<dbReference type="InterPro" id="IPR045863">
    <property type="entry name" value="CorA_TM1_TM2"/>
</dbReference>
<feature type="region of interest" description="Disordered" evidence="5">
    <location>
        <begin position="1"/>
        <end position="27"/>
    </location>
</feature>
<evidence type="ECO:0000256" key="2">
    <source>
        <dbReference type="ARBA" id="ARBA00022692"/>
    </source>
</evidence>
<feature type="compositionally biased region" description="Polar residues" evidence="5">
    <location>
        <begin position="70"/>
        <end position="83"/>
    </location>
</feature>
<evidence type="ECO:0000256" key="3">
    <source>
        <dbReference type="ARBA" id="ARBA00022989"/>
    </source>
</evidence>
<evidence type="ECO:0000256" key="5">
    <source>
        <dbReference type="SAM" id="MobiDB-lite"/>
    </source>
</evidence>
<accession>A0AAD6IP12</accession>
<dbReference type="Pfam" id="PF01544">
    <property type="entry name" value="CorA"/>
    <property type="match status" value="1"/>
</dbReference>
<protein>
    <submittedName>
        <fullName evidence="7">Mg2+ transporter protein CorA-like/Zinc transport protein ZntB</fullName>
    </submittedName>
</protein>
<keyword evidence="8" id="KW-1185">Reference proteome</keyword>
<proteinExistence type="predicted"/>
<evidence type="ECO:0000313" key="7">
    <source>
        <dbReference type="EMBL" id="KAJ6057901.1"/>
    </source>
</evidence>
<dbReference type="AlphaFoldDB" id="A0AAD6IP12"/>
<name>A0AAD6IP12_PENCN</name>
<dbReference type="InterPro" id="IPR002523">
    <property type="entry name" value="MgTranspt_CorA/ZnTranspt_ZntB"/>
</dbReference>
<organism evidence="7 8">
    <name type="scientific">Penicillium canescens</name>
    <dbReference type="NCBI Taxonomy" id="5083"/>
    <lineage>
        <taxon>Eukaryota</taxon>
        <taxon>Fungi</taxon>
        <taxon>Dikarya</taxon>
        <taxon>Ascomycota</taxon>
        <taxon>Pezizomycotina</taxon>
        <taxon>Eurotiomycetes</taxon>
        <taxon>Eurotiomycetidae</taxon>
        <taxon>Eurotiales</taxon>
        <taxon>Aspergillaceae</taxon>
        <taxon>Penicillium</taxon>
    </lineage>
</organism>
<feature type="transmembrane region" description="Helical" evidence="6">
    <location>
        <begin position="853"/>
        <end position="871"/>
    </location>
</feature>
<feature type="transmembrane region" description="Helical" evidence="6">
    <location>
        <begin position="683"/>
        <end position="701"/>
    </location>
</feature>
<dbReference type="SUPFAM" id="SSF144083">
    <property type="entry name" value="Magnesium transport protein CorA, transmembrane region"/>
    <property type="match status" value="1"/>
</dbReference>
<keyword evidence="4 6" id="KW-0472">Membrane</keyword>
<keyword evidence="3 6" id="KW-1133">Transmembrane helix</keyword>
<dbReference type="Gene3D" id="1.20.58.340">
    <property type="entry name" value="Magnesium transport protein CorA, transmembrane region"/>
    <property type="match status" value="1"/>
</dbReference>
<evidence type="ECO:0000256" key="1">
    <source>
        <dbReference type="ARBA" id="ARBA00004141"/>
    </source>
</evidence>
<reference evidence="7" key="2">
    <citation type="submission" date="2023-01" db="EMBL/GenBank/DDBJ databases">
        <authorList>
            <person name="Petersen C."/>
        </authorList>
    </citation>
    <scope>NUCLEOTIDE SEQUENCE</scope>
    <source>
        <strain evidence="7">IBT 15450</strain>
    </source>
</reference>
<reference evidence="7" key="1">
    <citation type="journal article" date="2023" name="IMA Fungus">
        <title>Comparative genomic study of the Penicillium genus elucidates a diverse pangenome and 15 lateral gene transfer events.</title>
        <authorList>
            <person name="Petersen C."/>
            <person name="Sorensen T."/>
            <person name="Nielsen M.R."/>
            <person name="Sondergaard T.E."/>
            <person name="Sorensen J.L."/>
            <person name="Fitzpatrick D.A."/>
            <person name="Frisvad J.C."/>
            <person name="Nielsen K.L."/>
        </authorList>
    </citation>
    <scope>NUCLEOTIDE SEQUENCE</scope>
    <source>
        <strain evidence="7">IBT 15450</strain>
    </source>
</reference>
<feature type="transmembrane region" description="Helical" evidence="6">
    <location>
        <begin position="768"/>
        <end position="794"/>
    </location>
</feature>
<sequence>MPAEQPYDPLLAWLEQPDPPSRSQNYSRGGIHVAAVNEEQHHRNHLIARDATNSLEDLLRNDPFRHSRVQEVTGSAPVTSRTPGDNLHSEGPANIDAEDSDGSLIIQEEASQLAASIDPFNLPLPESRTPSPQRRRQEERWVGPGQLGPHARRETFSPPYRKILENAGKVLEHIKNGSVGKASRHARTSITYYDYFDNLMSDPRHIDHSADIAALRQVSENVKQRLIFVEDLSKPMMDKLGEIFSINPEFFEEHLLNSGYAGGKYDSPPARTWSTASFEKSYVSFRWIRPVYRLPTYFSSRDLEDLLEDSTKHFTRQGSVTTRILTNIFRLEWGLWTDPVKTVRMKRECGLEERVSIWRKKLIDQNTEIVIVLLDPLPEISEEHQFWKSGGSLGENGESNDALYQTSVEQGIFIEELIVVEEEPQRVRDQRSIATLLSRIIGRERRESPQFEEDSEVLRTVIVEQMAPRQAVSADLDRVFRTSQLTSNFGDKLRETKSTRSEICGALGMNGGPLSLAKPLLRIVRQDTLTLLRQLQQVLDEIEIEILDDTKMEDRLGLWRQVISRAQRELPELKSSMEPFIEFLIKVHPLNSPMEVAAIRSEVTQGFDELWKNIDHMLDRLQGISASLTSNMGLLDSRRSIDEAHAVARLTELAFIFVPLSFASSVFGMQIEPFANPVPIRNFFVVAIIVTSFAYLMRMTMRSHWLIDLKAAVKHDVRRYAERNGQPVQPRSLPMLLIIQWIGIRLGISIAKACKWTAKRTCLIAKKLWAVFGFIITFALLNGVASAIPIAVLWTRELDSSIQDAVSIAIVFIVIVIIGVPFWFRSEPDFRNALPNLIMDGVRRTPWWARTTSIYMILTATFIAVPLTLIWTRPLATGIKSGLTVGVVLIVVLVILIVTLSGLFGRKPRYNIIRYV</sequence>
<keyword evidence="2 6" id="KW-0812">Transmembrane</keyword>
<dbReference type="GO" id="GO:0016020">
    <property type="term" value="C:membrane"/>
    <property type="evidence" value="ECO:0007669"/>
    <property type="project" value="UniProtKB-SubCell"/>
</dbReference>
<evidence type="ECO:0000256" key="4">
    <source>
        <dbReference type="ARBA" id="ARBA00023136"/>
    </source>
</evidence>
<comment type="caution">
    <text evidence="7">The sequence shown here is derived from an EMBL/GenBank/DDBJ whole genome shotgun (WGS) entry which is preliminary data.</text>
</comment>
<feature type="transmembrane region" description="Helical" evidence="6">
    <location>
        <begin position="806"/>
        <end position="824"/>
    </location>
</feature>
<evidence type="ECO:0000313" key="8">
    <source>
        <dbReference type="Proteomes" id="UP001219568"/>
    </source>
</evidence>
<comment type="subcellular location">
    <subcellularLocation>
        <location evidence="1">Membrane</location>
        <topology evidence="1">Multi-pass membrane protein</topology>
    </subcellularLocation>
</comment>
<gene>
    <name evidence="7" type="ORF">N7460_001175</name>
</gene>
<feature type="region of interest" description="Disordered" evidence="5">
    <location>
        <begin position="116"/>
        <end position="157"/>
    </location>
</feature>
<evidence type="ECO:0000256" key="6">
    <source>
        <dbReference type="SAM" id="Phobius"/>
    </source>
</evidence>
<dbReference type="Proteomes" id="UP001219568">
    <property type="component" value="Unassembled WGS sequence"/>
</dbReference>
<feature type="region of interest" description="Disordered" evidence="5">
    <location>
        <begin position="66"/>
        <end position="98"/>
    </location>
</feature>
<dbReference type="GO" id="GO:0046873">
    <property type="term" value="F:metal ion transmembrane transporter activity"/>
    <property type="evidence" value="ECO:0007669"/>
    <property type="project" value="InterPro"/>
</dbReference>
<dbReference type="EMBL" id="JAQJZL010000001">
    <property type="protein sequence ID" value="KAJ6057901.1"/>
    <property type="molecule type" value="Genomic_DNA"/>
</dbReference>